<reference evidence="1" key="1">
    <citation type="journal article" date="2019" name="Sci. Rep.">
        <title>Draft genome of Tanacetum cinerariifolium, the natural source of mosquito coil.</title>
        <authorList>
            <person name="Yamashiro T."/>
            <person name="Shiraishi A."/>
            <person name="Satake H."/>
            <person name="Nakayama K."/>
        </authorList>
    </citation>
    <scope>NUCLEOTIDE SEQUENCE</scope>
</reference>
<comment type="caution">
    <text evidence="1">The sequence shown here is derived from an EMBL/GenBank/DDBJ whole genome shotgun (WGS) entry which is preliminary data.</text>
</comment>
<sequence>GIEGKRHVGCVSVMGKLFRTDEAQGRRAGDDVQYRSVWDAGLSEVFKVRSFPFPTVFRTADVGGLGISSNGSLMIAYWAGPSSSLRIRSVLNKVVEMIFYTNESKPLALPWRRTPRLDSVMRASLVLGFPSISPTIVVAGVGPLSGKGAAGDRSTFILLRPGHGQYDHGLSSSPLCLLLVQLGQGPNLMARRMPIGMPLHACSPTKIGNSLEHRPDLYEVGQAILVYMSKGKHNPSPDKTLLPKGQFDNWKIPGTHKEVWDLLQKLHAINPEQGYGTI</sequence>
<name>A0A699I0V1_TANCI</name>
<protein>
    <submittedName>
        <fullName evidence="1">Serine/threonine-protein kinase/endoribonuclease ire-1</fullName>
    </submittedName>
</protein>
<accession>A0A699I0V1</accession>
<dbReference type="GO" id="GO:0016301">
    <property type="term" value="F:kinase activity"/>
    <property type="evidence" value="ECO:0007669"/>
    <property type="project" value="UniProtKB-KW"/>
</dbReference>
<proteinExistence type="predicted"/>
<gene>
    <name evidence="1" type="ORF">Tci_479278</name>
</gene>
<keyword evidence="1" id="KW-0418">Kinase</keyword>
<organism evidence="1">
    <name type="scientific">Tanacetum cinerariifolium</name>
    <name type="common">Dalmatian daisy</name>
    <name type="synonym">Chrysanthemum cinerariifolium</name>
    <dbReference type="NCBI Taxonomy" id="118510"/>
    <lineage>
        <taxon>Eukaryota</taxon>
        <taxon>Viridiplantae</taxon>
        <taxon>Streptophyta</taxon>
        <taxon>Embryophyta</taxon>
        <taxon>Tracheophyta</taxon>
        <taxon>Spermatophyta</taxon>
        <taxon>Magnoliopsida</taxon>
        <taxon>eudicotyledons</taxon>
        <taxon>Gunneridae</taxon>
        <taxon>Pentapetalae</taxon>
        <taxon>asterids</taxon>
        <taxon>campanulids</taxon>
        <taxon>Asterales</taxon>
        <taxon>Asteraceae</taxon>
        <taxon>Asteroideae</taxon>
        <taxon>Anthemideae</taxon>
        <taxon>Anthemidinae</taxon>
        <taxon>Tanacetum</taxon>
    </lineage>
</organism>
<dbReference type="EMBL" id="BKCJ010238050">
    <property type="protein sequence ID" value="GEZ07305.1"/>
    <property type="molecule type" value="Genomic_DNA"/>
</dbReference>
<evidence type="ECO:0000313" key="1">
    <source>
        <dbReference type="EMBL" id="GEZ07305.1"/>
    </source>
</evidence>
<feature type="non-terminal residue" evidence="1">
    <location>
        <position position="1"/>
    </location>
</feature>
<keyword evidence="1" id="KW-0808">Transferase</keyword>
<dbReference type="AlphaFoldDB" id="A0A699I0V1"/>